<evidence type="ECO:0000313" key="6">
    <source>
        <dbReference type="Proteomes" id="UP000192713"/>
    </source>
</evidence>
<dbReference type="Proteomes" id="UP000466523">
    <property type="component" value="Unassembled WGS sequence"/>
</dbReference>
<evidence type="ECO:0000313" key="3">
    <source>
        <dbReference type="EMBL" id="OBY29226.1"/>
    </source>
</evidence>
<name>A0A1B8S982_9MYCO</name>
<gene>
    <name evidence="3" type="ORF">ACT18_24205</name>
    <name evidence="4" type="ORF">BST28_22625</name>
    <name evidence="2" type="ORF">GWR20_20400</name>
</gene>
<feature type="transmembrane region" description="Helical" evidence="1">
    <location>
        <begin position="147"/>
        <end position="169"/>
    </location>
</feature>
<dbReference type="OrthoDB" id="4763628at2"/>
<sequence length="247" mass="26862">MIAVDLTIVATLSSMVYAIWVRRGTFSSEIERPLTVSIALGIVGIALVSPQGSSITGAGLHALTGQWHLETCSGDFCLIASQISAHYWLLGGVFNDGERKIWMRYRVQPVVTLAMPHMAACMALTRAVHEGTPNILDAAPDAWLTGYWLIVAAMMIYIWVAGLCVLRVMRRDRDSRHVANAYIATMGCGIAACTLQIVSVLSGIQQPVHGLFTWWLLCSGSAGTCLVAAWSWRLKQQRLRGNLSGSS</sequence>
<dbReference type="RefSeq" id="WP_065289847.1">
    <property type="nucleotide sequence ID" value="NZ_JAACYR010000096.1"/>
</dbReference>
<dbReference type="STRING" id="354243.BST28_22625"/>
<feature type="transmembrane region" description="Helical" evidence="1">
    <location>
        <begin position="109"/>
        <end position="127"/>
    </location>
</feature>
<comment type="caution">
    <text evidence="3">The sequence shown here is derived from an EMBL/GenBank/DDBJ whole genome shotgun (WGS) entry which is preliminary data.</text>
</comment>
<evidence type="ECO:0000313" key="7">
    <source>
        <dbReference type="Proteomes" id="UP000466523"/>
    </source>
</evidence>
<feature type="transmembrane region" description="Helical" evidence="1">
    <location>
        <begin position="181"/>
        <end position="205"/>
    </location>
</feature>
<keyword evidence="1" id="KW-0812">Transmembrane</keyword>
<keyword evidence="1" id="KW-0472">Membrane</keyword>
<keyword evidence="1" id="KW-1133">Transmembrane helix</keyword>
<feature type="transmembrane region" description="Helical" evidence="1">
    <location>
        <begin position="211"/>
        <end position="232"/>
    </location>
</feature>
<dbReference type="Proteomes" id="UP000192713">
    <property type="component" value="Unassembled WGS sequence"/>
</dbReference>
<dbReference type="EMBL" id="LFOE01000131">
    <property type="protein sequence ID" value="OBY29226.1"/>
    <property type="molecule type" value="Genomic_DNA"/>
</dbReference>
<organism evidence="3 5">
    <name type="scientific">Mycolicibacter kumamotonensis</name>
    <dbReference type="NCBI Taxonomy" id="354243"/>
    <lineage>
        <taxon>Bacteria</taxon>
        <taxon>Bacillati</taxon>
        <taxon>Actinomycetota</taxon>
        <taxon>Actinomycetes</taxon>
        <taxon>Mycobacteriales</taxon>
        <taxon>Mycobacteriaceae</taxon>
        <taxon>Mycolicibacter</taxon>
    </lineage>
</organism>
<evidence type="ECO:0000256" key="1">
    <source>
        <dbReference type="SAM" id="Phobius"/>
    </source>
</evidence>
<reference evidence="4 6" key="2">
    <citation type="submission" date="2017-02" db="EMBL/GenBank/DDBJ databases">
        <title>The new phylogeny of genus Mycobacterium.</title>
        <authorList>
            <person name="Tortoli E."/>
            <person name="Trovato A."/>
            <person name="Cirillo D.M."/>
        </authorList>
    </citation>
    <scope>NUCLEOTIDE SEQUENCE [LARGE SCALE GENOMIC DNA]</scope>
    <source>
        <strain evidence="4 6">DSM 45093</strain>
    </source>
</reference>
<dbReference type="EMBL" id="JAACYR010000096">
    <property type="protein sequence ID" value="NDJ91478.1"/>
    <property type="molecule type" value="Genomic_DNA"/>
</dbReference>
<protein>
    <submittedName>
        <fullName evidence="3">Uncharacterized protein</fullName>
    </submittedName>
</protein>
<feature type="transmembrane region" description="Helical" evidence="1">
    <location>
        <begin position="34"/>
        <end position="50"/>
    </location>
</feature>
<proteinExistence type="predicted"/>
<evidence type="ECO:0000313" key="5">
    <source>
        <dbReference type="Proteomes" id="UP000092668"/>
    </source>
</evidence>
<reference evidence="2 7" key="3">
    <citation type="submission" date="2020-01" db="EMBL/GenBank/DDBJ databases">
        <authorList>
            <person name="Sanchez-Estrada R."/>
            <person name="Gonzalez-Y-Merchand J.A."/>
            <person name="Rivera-Gutierrez S."/>
        </authorList>
    </citation>
    <scope>NUCLEOTIDE SEQUENCE [LARGE SCALE GENOMIC DNA]</scope>
    <source>
        <strain evidence="2 7">CST 7247</strain>
    </source>
</reference>
<accession>A0A1B8S982</accession>
<dbReference type="EMBL" id="MVHU01000073">
    <property type="protein sequence ID" value="ORA74441.1"/>
    <property type="molecule type" value="Genomic_DNA"/>
</dbReference>
<dbReference type="AlphaFoldDB" id="A0A1B8S982"/>
<evidence type="ECO:0000313" key="4">
    <source>
        <dbReference type="EMBL" id="ORA74441.1"/>
    </source>
</evidence>
<dbReference type="Proteomes" id="UP000092668">
    <property type="component" value="Unassembled WGS sequence"/>
</dbReference>
<reference evidence="3 5" key="1">
    <citation type="submission" date="2015-06" db="EMBL/GenBank/DDBJ databases">
        <title>Genome sequence of Mycobacterium kumamotonense strain Roo.</title>
        <authorList>
            <person name="Greninger A.L."/>
            <person name="Cunningham G."/>
            <person name="Miller S."/>
        </authorList>
    </citation>
    <scope>NUCLEOTIDE SEQUENCE [LARGE SCALE GENOMIC DNA]</scope>
    <source>
        <strain evidence="3 5">Roo</strain>
    </source>
</reference>
<keyword evidence="5" id="KW-1185">Reference proteome</keyword>
<evidence type="ECO:0000313" key="2">
    <source>
        <dbReference type="EMBL" id="NDJ91478.1"/>
    </source>
</evidence>